<comment type="caution">
    <text evidence="2">The sequence shown here is derived from an EMBL/GenBank/DDBJ whole genome shotgun (WGS) entry which is preliminary data.</text>
</comment>
<dbReference type="EMBL" id="RAPE01000007">
    <property type="protein sequence ID" value="RKF12461.1"/>
    <property type="molecule type" value="Genomic_DNA"/>
</dbReference>
<organism evidence="2 3">
    <name type="scientific">Roseovarius spongiae</name>
    <dbReference type="NCBI Taxonomy" id="2320272"/>
    <lineage>
        <taxon>Bacteria</taxon>
        <taxon>Pseudomonadati</taxon>
        <taxon>Pseudomonadota</taxon>
        <taxon>Alphaproteobacteria</taxon>
        <taxon>Rhodobacterales</taxon>
        <taxon>Roseobacteraceae</taxon>
        <taxon>Roseovarius</taxon>
    </lineage>
</organism>
<dbReference type="SMART" id="SM00953">
    <property type="entry name" value="RES"/>
    <property type="match status" value="1"/>
</dbReference>
<evidence type="ECO:0000313" key="2">
    <source>
        <dbReference type="EMBL" id="RKF12461.1"/>
    </source>
</evidence>
<proteinExistence type="predicted"/>
<dbReference type="Proteomes" id="UP000281128">
    <property type="component" value="Unassembled WGS sequence"/>
</dbReference>
<dbReference type="RefSeq" id="WP_121168906.1">
    <property type="nucleotide sequence ID" value="NZ_RAPE01000007.1"/>
</dbReference>
<dbReference type="OrthoDB" id="1425103at2"/>
<dbReference type="Pfam" id="PF08808">
    <property type="entry name" value="RES"/>
    <property type="match status" value="1"/>
</dbReference>
<name>A0A3A8B7B8_9RHOB</name>
<evidence type="ECO:0000259" key="1">
    <source>
        <dbReference type="SMART" id="SM00953"/>
    </source>
</evidence>
<feature type="domain" description="RES" evidence="1">
    <location>
        <begin position="217"/>
        <end position="369"/>
    </location>
</feature>
<reference evidence="2 3" key="1">
    <citation type="submission" date="2018-09" db="EMBL/GenBank/DDBJ databases">
        <title>Roseovarius spongiae sp. nov., isolated from a marine sponge.</title>
        <authorList>
            <person name="Zhuang L."/>
            <person name="Luo L."/>
        </authorList>
    </citation>
    <scope>NUCLEOTIDE SEQUENCE [LARGE SCALE GENOMIC DNA]</scope>
    <source>
        <strain evidence="2 3">HN-E21</strain>
    </source>
</reference>
<sequence>MSRIDPANFRQDSISDRYVCTKCFDDEDLKDVIRNDGDPGRCSYCRARRRKVLPLEEIAEFIEGRMGTFYGTAVDQLPYNSREGGYLGSHWDTQELLFDEIGLAIEARDHDRLMDDLLSEIEDGLWCEYDWLSLEFDDSMAFSWRDFRRITMSERRFFFHSVGASDVSHPDERSAGMFLVELAELIEELGLVRSVPAGQSYYRVRNQTIPPFEPTSAALGPPPARICLQSNRMNPPGIPMFYGAEDGPSAIAEARADEPVLARFQTEIPMTLVDLAELPRIPGFFSTAPRRVRQGLSFLHQLTREMAEPVEQDDRVNVDYIPTQIVTEFFRDWSFSGGNPHGIRYVSALGSTAANVVLFAGPDNVVDADASEDGAWLRLVEVEPP</sequence>
<dbReference type="InterPro" id="IPR041206">
    <property type="entry name" value="HEPN/RES_NTD1"/>
</dbReference>
<gene>
    <name evidence="2" type="ORF">D6850_17460</name>
</gene>
<evidence type="ECO:0000313" key="3">
    <source>
        <dbReference type="Proteomes" id="UP000281128"/>
    </source>
</evidence>
<accession>A0A3A8B7B8</accession>
<dbReference type="Pfam" id="PF18870">
    <property type="entry name" value="HEPN_RES_NTD1"/>
    <property type="match status" value="1"/>
</dbReference>
<dbReference type="InterPro" id="IPR014914">
    <property type="entry name" value="RES_dom"/>
</dbReference>
<protein>
    <submittedName>
        <fullName evidence="2">RES domain-containing protein</fullName>
    </submittedName>
</protein>
<keyword evidence="3" id="KW-1185">Reference proteome</keyword>
<dbReference type="AlphaFoldDB" id="A0A3A8B7B8"/>